<keyword evidence="1" id="KW-0732">Signal</keyword>
<feature type="signal peptide" evidence="1">
    <location>
        <begin position="1"/>
        <end position="18"/>
    </location>
</feature>
<organism evidence="2 3">
    <name type="scientific">Legionella maceachernii</name>
    <dbReference type="NCBI Taxonomy" id="466"/>
    <lineage>
        <taxon>Bacteria</taxon>
        <taxon>Pseudomonadati</taxon>
        <taxon>Pseudomonadota</taxon>
        <taxon>Gammaproteobacteria</taxon>
        <taxon>Legionellales</taxon>
        <taxon>Legionellaceae</taxon>
        <taxon>Legionella</taxon>
    </lineage>
</organism>
<evidence type="ECO:0000313" key="2">
    <source>
        <dbReference type="EMBL" id="KTD23925.1"/>
    </source>
</evidence>
<protein>
    <submittedName>
        <fullName evidence="2">TraU protein</fullName>
    </submittedName>
</protein>
<dbReference type="Proteomes" id="UP000054908">
    <property type="component" value="Unassembled WGS sequence"/>
</dbReference>
<dbReference type="OrthoDB" id="8435546at2"/>
<reference evidence="2 3" key="1">
    <citation type="submission" date="2015-11" db="EMBL/GenBank/DDBJ databases">
        <title>Genomic analysis of 38 Legionella species identifies large and diverse effector repertoires.</title>
        <authorList>
            <person name="Burstein D."/>
            <person name="Amaro F."/>
            <person name="Zusman T."/>
            <person name="Lifshitz Z."/>
            <person name="Cohen O."/>
            <person name="Gilbert J.A."/>
            <person name="Pupko T."/>
            <person name="Shuman H.A."/>
            <person name="Segal G."/>
        </authorList>
    </citation>
    <scope>NUCLEOTIDE SEQUENCE [LARGE SCALE GENOMIC DNA]</scope>
    <source>
        <strain evidence="2 3">PX-1-G2-E2</strain>
    </source>
</reference>
<accession>A0A0W0VV99</accession>
<dbReference type="STRING" id="466.Lmac_2798"/>
<dbReference type="InterPro" id="IPR026331">
    <property type="entry name" value="PFL_4710"/>
</dbReference>
<name>A0A0W0VV99_9GAMM</name>
<keyword evidence="3" id="KW-1185">Reference proteome</keyword>
<proteinExistence type="predicted"/>
<sequence length="334" mass="37091">MKTRLISASLLICVCVHAQESINPRNPISTLGIATKVLSKTVKNSHYKIIGSCTWAVTKPAPQLIEVPAVEQFIPDLIVTVANHPESNPWIEAKALYENPASIALYQKTYQLATGFPLAFGDTSAQISTMHTNEARTRVVNVIGSPAGFYRLPEVSHKPETQFGFPYYLSEADAISDRTEIAEIAYMATHPQLLINHTIGKQGQVWGNEIPRIMQISNPSRFRASVVAALHAADIVTNKNSLHVTQSTKNSCGKNCVVANVIFDPQQKQVIWQEVYPKNRNISFAADDEGITDELLGNGNYIFVVWRKYRGCVQHEGKLILPLSFPKVSRPQKR</sequence>
<dbReference type="PATRIC" id="fig|466.6.peg.2994"/>
<evidence type="ECO:0000313" key="3">
    <source>
        <dbReference type="Proteomes" id="UP000054908"/>
    </source>
</evidence>
<dbReference type="RefSeq" id="WP_058453808.1">
    <property type="nucleotide sequence ID" value="NZ_CAAAIB010000008.1"/>
</dbReference>
<dbReference type="InterPro" id="IPR009649">
    <property type="entry name" value="TraU"/>
</dbReference>
<evidence type="ECO:0000256" key="1">
    <source>
        <dbReference type="SAM" id="SignalP"/>
    </source>
</evidence>
<dbReference type="AlphaFoldDB" id="A0A0W0VV99"/>
<feature type="chain" id="PRO_5006915107" evidence="1">
    <location>
        <begin position="19"/>
        <end position="334"/>
    </location>
</feature>
<dbReference type="NCBIfam" id="TIGR03756">
    <property type="entry name" value="conj_TIGR03756"/>
    <property type="match status" value="1"/>
</dbReference>
<dbReference type="EMBL" id="LNYL01000051">
    <property type="protein sequence ID" value="KTD23925.1"/>
    <property type="molecule type" value="Genomic_DNA"/>
</dbReference>
<comment type="caution">
    <text evidence="2">The sequence shown here is derived from an EMBL/GenBank/DDBJ whole genome shotgun (WGS) entry which is preliminary data.</text>
</comment>
<dbReference type="Pfam" id="PF06834">
    <property type="entry name" value="TraU"/>
    <property type="match status" value="1"/>
</dbReference>
<gene>
    <name evidence="2" type="ORF">Lmac_2798</name>
</gene>